<protein>
    <submittedName>
        <fullName evidence="3">Uncharacterized protein</fullName>
    </submittedName>
</protein>
<dbReference type="InterPro" id="IPR013920">
    <property type="entry name" value="DUF1774_fun"/>
</dbReference>
<dbReference type="HOGENOM" id="CLU_033260_0_0_1"/>
<feature type="transmembrane region" description="Helical" evidence="2">
    <location>
        <begin position="167"/>
        <end position="188"/>
    </location>
</feature>
<feature type="transmembrane region" description="Helical" evidence="2">
    <location>
        <begin position="64"/>
        <end position="87"/>
    </location>
</feature>
<feature type="transmembrane region" description="Helical" evidence="2">
    <location>
        <begin position="200"/>
        <end position="219"/>
    </location>
</feature>
<feature type="transmembrane region" description="Helical" evidence="2">
    <location>
        <begin position="122"/>
        <end position="147"/>
    </location>
</feature>
<proteinExistence type="predicted"/>
<feature type="transmembrane region" description="Helical" evidence="2">
    <location>
        <begin position="99"/>
        <end position="116"/>
    </location>
</feature>
<reference evidence="3 4" key="1">
    <citation type="submission" date="2014-04" db="EMBL/GenBank/DDBJ databases">
        <authorList>
            <consortium name="DOE Joint Genome Institute"/>
            <person name="Kuo A."/>
            <person name="Gay G."/>
            <person name="Dore J."/>
            <person name="Kohler A."/>
            <person name="Nagy L.G."/>
            <person name="Floudas D."/>
            <person name="Copeland A."/>
            <person name="Barry K.W."/>
            <person name="Cichocki N."/>
            <person name="Veneault-Fourrey C."/>
            <person name="LaButti K."/>
            <person name="Lindquist E.A."/>
            <person name="Lipzen A."/>
            <person name="Lundell T."/>
            <person name="Morin E."/>
            <person name="Murat C."/>
            <person name="Sun H."/>
            <person name="Tunlid A."/>
            <person name="Henrissat B."/>
            <person name="Grigoriev I.V."/>
            <person name="Hibbett D.S."/>
            <person name="Martin F."/>
            <person name="Nordberg H.P."/>
            <person name="Cantor M.N."/>
            <person name="Hua S.X."/>
        </authorList>
    </citation>
    <scope>NUCLEOTIDE SEQUENCE [LARGE SCALE GENOMIC DNA]</scope>
    <source>
        <strain evidence="4">h7</strain>
    </source>
</reference>
<keyword evidence="2" id="KW-1133">Transmembrane helix</keyword>
<feature type="transmembrane region" description="Helical" evidence="2">
    <location>
        <begin position="246"/>
        <end position="269"/>
    </location>
</feature>
<feature type="transmembrane region" description="Helical" evidence="2">
    <location>
        <begin position="24"/>
        <end position="44"/>
    </location>
</feature>
<reference evidence="4" key="2">
    <citation type="submission" date="2015-01" db="EMBL/GenBank/DDBJ databases">
        <title>Evolutionary Origins and Diversification of the Mycorrhizal Mutualists.</title>
        <authorList>
            <consortium name="DOE Joint Genome Institute"/>
            <consortium name="Mycorrhizal Genomics Consortium"/>
            <person name="Kohler A."/>
            <person name="Kuo A."/>
            <person name="Nagy L.G."/>
            <person name="Floudas D."/>
            <person name="Copeland A."/>
            <person name="Barry K.W."/>
            <person name="Cichocki N."/>
            <person name="Veneault-Fourrey C."/>
            <person name="LaButti K."/>
            <person name="Lindquist E.A."/>
            <person name="Lipzen A."/>
            <person name="Lundell T."/>
            <person name="Morin E."/>
            <person name="Murat C."/>
            <person name="Riley R."/>
            <person name="Ohm R."/>
            <person name="Sun H."/>
            <person name="Tunlid A."/>
            <person name="Henrissat B."/>
            <person name="Grigoriev I.V."/>
            <person name="Hibbett D.S."/>
            <person name="Martin F."/>
        </authorList>
    </citation>
    <scope>NUCLEOTIDE SEQUENCE [LARGE SCALE GENOMIC DNA]</scope>
    <source>
        <strain evidence="4">h7</strain>
    </source>
</reference>
<evidence type="ECO:0000256" key="2">
    <source>
        <dbReference type="SAM" id="Phobius"/>
    </source>
</evidence>
<feature type="region of interest" description="Disordered" evidence="1">
    <location>
        <begin position="292"/>
        <end position="322"/>
    </location>
</feature>
<organism evidence="3 4">
    <name type="scientific">Hebeloma cylindrosporum</name>
    <dbReference type="NCBI Taxonomy" id="76867"/>
    <lineage>
        <taxon>Eukaryota</taxon>
        <taxon>Fungi</taxon>
        <taxon>Dikarya</taxon>
        <taxon>Basidiomycota</taxon>
        <taxon>Agaricomycotina</taxon>
        <taxon>Agaricomycetes</taxon>
        <taxon>Agaricomycetidae</taxon>
        <taxon>Agaricales</taxon>
        <taxon>Agaricineae</taxon>
        <taxon>Hymenogastraceae</taxon>
        <taxon>Hebeloma</taxon>
    </lineage>
</organism>
<name>A0A0C2XV50_HEBCY</name>
<gene>
    <name evidence="3" type="ORF">M413DRAFT_445516</name>
</gene>
<evidence type="ECO:0000256" key="1">
    <source>
        <dbReference type="SAM" id="MobiDB-lite"/>
    </source>
</evidence>
<sequence>MEALPIDTSHPAVQDYLALVRLQVLTPLSLLINIAAVVVCTFLATRSIAGVSRLYPTSITPNAAAIGAYVAVIYLGQIGYCLLLVFASKPETKKALTHGVGLSLVFANFVMALWAISWVMQWFILSTVLQGILLLLLIFSNMALLIYHPPVSSRPLDTALIHAPLRFFLVLPLNILFSLCLFVTLHLTYHPNHPGPASDYTTGFGVLIGTNLVGLAVIIARRDIVWCVAATWIVTSLWIATPKPAIIYITAIIFTALHPLGLVLSMIYARFYSSHRPNRRIVLPGDEGGHPGLYRGAENGNTQGQAQGVERGPREVEEENWG</sequence>
<evidence type="ECO:0000313" key="4">
    <source>
        <dbReference type="Proteomes" id="UP000053424"/>
    </source>
</evidence>
<dbReference type="EMBL" id="KN831780">
    <property type="protein sequence ID" value="KIM41533.1"/>
    <property type="molecule type" value="Genomic_DNA"/>
</dbReference>
<keyword evidence="2" id="KW-0812">Transmembrane</keyword>
<dbReference type="OrthoDB" id="3342455at2759"/>
<keyword evidence="4" id="KW-1185">Reference proteome</keyword>
<accession>A0A0C2XV50</accession>
<evidence type="ECO:0000313" key="3">
    <source>
        <dbReference type="EMBL" id="KIM41533.1"/>
    </source>
</evidence>
<feature type="transmembrane region" description="Helical" evidence="2">
    <location>
        <begin position="224"/>
        <end position="240"/>
    </location>
</feature>
<dbReference type="AlphaFoldDB" id="A0A0C2XV50"/>
<dbReference type="Proteomes" id="UP000053424">
    <property type="component" value="Unassembled WGS sequence"/>
</dbReference>
<dbReference type="STRING" id="686832.A0A0C2XV50"/>
<dbReference type="PANTHER" id="PTHR37992">
    <property type="entry name" value="EXPRESSED PROTEIN"/>
    <property type="match status" value="1"/>
</dbReference>
<keyword evidence="2" id="KW-0472">Membrane</keyword>
<dbReference type="PANTHER" id="PTHR37992:SF1">
    <property type="entry name" value="DUF1774-DOMAIN-CONTAINING PROTEIN"/>
    <property type="match status" value="1"/>
</dbReference>